<organism evidence="2 3">
    <name type="scientific">Paraconiothyrium brasiliense</name>
    <dbReference type="NCBI Taxonomy" id="300254"/>
    <lineage>
        <taxon>Eukaryota</taxon>
        <taxon>Fungi</taxon>
        <taxon>Dikarya</taxon>
        <taxon>Ascomycota</taxon>
        <taxon>Pezizomycotina</taxon>
        <taxon>Dothideomycetes</taxon>
        <taxon>Pleosporomycetidae</taxon>
        <taxon>Pleosporales</taxon>
        <taxon>Massarineae</taxon>
        <taxon>Didymosphaeriaceae</taxon>
        <taxon>Paraconiothyrium</taxon>
    </lineage>
</organism>
<proteinExistence type="predicted"/>
<feature type="compositionally biased region" description="Basic and acidic residues" evidence="1">
    <location>
        <begin position="294"/>
        <end position="311"/>
    </location>
</feature>
<keyword evidence="3" id="KW-1185">Reference proteome</keyword>
<accession>A0ABR3RZP3</accession>
<feature type="region of interest" description="Disordered" evidence="1">
    <location>
        <begin position="261"/>
        <end position="311"/>
    </location>
</feature>
<name>A0ABR3RZP3_9PLEO</name>
<dbReference type="Proteomes" id="UP001521785">
    <property type="component" value="Unassembled WGS sequence"/>
</dbReference>
<gene>
    <name evidence="2" type="ORF">SLS60_001550</name>
</gene>
<reference evidence="2 3" key="1">
    <citation type="submission" date="2024-02" db="EMBL/GenBank/DDBJ databases">
        <title>De novo assembly and annotation of 12 fungi associated with fruit tree decline syndrome in Ontario, Canada.</title>
        <authorList>
            <person name="Sulman M."/>
            <person name="Ellouze W."/>
            <person name="Ilyukhin E."/>
        </authorList>
    </citation>
    <scope>NUCLEOTIDE SEQUENCE [LARGE SCALE GENOMIC DNA]</scope>
    <source>
        <strain evidence="2 3">M42-189</strain>
    </source>
</reference>
<comment type="caution">
    <text evidence="2">The sequence shown here is derived from an EMBL/GenBank/DDBJ whole genome shotgun (WGS) entry which is preliminary data.</text>
</comment>
<dbReference type="EMBL" id="JAKJXO020000002">
    <property type="protein sequence ID" value="KAL1609885.1"/>
    <property type="molecule type" value="Genomic_DNA"/>
</dbReference>
<sequence length="311" mass="34105">MGGLLPPYRFFQSALAPPDNDSSTIASSPLTALSSSDDDATSIVPELLDALLVEVAAPEPGDCIPLAAFQNFIDFSHSNIYSVNKCATDHHIVHTHLQSWVLGAKLEAPTYQIAALRELYTCIEPFARAVKGSAAESPIRVKDVDFVCRKTQESCVLRVLVFDAVAAHWTQQDAMTIGANLVSDTTCVAAPEPGLQPIEVLTWTDLCDKYPDFRKRISSSMKVHDIQRTCLLRPVKDYLTGKKSLREAEFVNEGRVSSSLGVRTGARCGGGHMRSPSRRRRSSSASSEGSQQGRPRERQVDEDDFMHLEDA</sequence>
<evidence type="ECO:0000313" key="3">
    <source>
        <dbReference type="Proteomes" id="UP001521785"/>
    </source>
</evidence>
<protein>
    <submittedName>
        <fullName evidence="2">Uncharacterized protein</fullName>
    </submittedName>
</protein>
<feature type="compositionally biased region" description="Low complexity" evidence="1">
    <location>
        <begin position="283"/>
        <end position="293"/>
    </location>
</feature>
<evidence type="ECO:0000256" key="1">
    <source>
        <dbReference type="SAM" id="MobiDB-lite"/>
    </source>
</evidence>
<feature type="region of interest" description="Disordered" evidence="1">
    <location>
        <begin position="17"/>
        <end position="37"/>
    </location>
</feature>
<feature type="compositionally biased region" description="Low complexity" evidence="1">
    <location>
        <begin position="22"/>
        <end position="37"/>
    </location>
</feature>
<evidence type="ECO:0000313" key="2">
    <source>
        <dbReference type="EMBL" id="KAL1609885.1"/>
    </source>
</evidence>